<dbReference type="PANTHER" id="PTHR21240:SF28">
    <property type="entry name" value="ISO-OROTATE DECARBOXYLASE (EUROFUNG)"/>
    <property type="match status" value="1"/>
</dbReference>
<name>A0ABN2NYB8_9ACTN</name>
<evidence type="ECO:0000259" key="2">
    <source>
        <dbReference type="Pfam" id="PF04909"/>
    </source>
</evidence>
<feature type="domain" description="Amidohydrolase-related" evidence="2">
    <location>
        <begin position="41"/>
        <end position="311"/>
    </location>
</feature>
<dbReference type="PANTHER" id="PTHR21240">
    <property type="entry name" value="2-AMINO-3-CARBOXYLMUCONATE-6-SEMIALDEHYDE DECARBOXYLASE"/>
    <property type="match status" value="1"/>
</dbReference>
<dbReference type="InterPro" id="IPR032466">
    <property type="entry name" value="Metal_Hydrolase"/>
</dbReference>
<organism evidence="3 4">
    <name type="scientific">Nocardioides lentus</name>
    <dbReference type="NCBI Taxonomy" id="338077"/>
    <lineage>
        <taxon>Bacteria</taxon>
        <taxon>Bacillati</taxon>
        <taxon>Actinomycetota</taxon>
        <taxon>Actinomycetes</taxon>
        <taxon>Propionibacteriales</taxon>
        <taxon>Nocardioidaceae</taxon>
        <taxon>Nocardioides</taxon>
    </lineage>
</organism>
<evidence type="ECO:0000313" key="3">
    <source>
        <dbReference type="EMBL" id="GAA1906442.1"/>
    </source>
</evidence>
<dbReference type="CDD" id="cd01292">
    <property type="entry name" value="metallo-dependent_hydrolases"/>
    <property type="match status" value="1"/>
</dbReference>
<accession>A0ABN2NYB8</accession>
<keyword evidence="4" id="KW-1185">Reference proteome</keyword>
<dbReference type="Proteomes" id="UP001501612">
    <property type="component" value="Unassembled WGS sequence"/>
</dbReference>
<gene>
    <name evidence="3" type="ORF">GCM10009737_04010</name>
</gene>
<sequence>MPPTSSPTPEPDPGARPVAVPADEAAQVRARWERLGLPGLVDVHTHFMPQRVLDKVWAFFDRVDELAGRAWPIAYRLPEPERVARLTDFGLLGFTALAYPHRPDMAAWLNEHTLDLASRTAGCVPSATFYPEPAAPSYVADALHAGARVFKSHVQVGDYDPRDPLLDEVWGLVAEAQVPVVLHAGSGPHPGTFTGPGPVAEVLARHPRLVLVVAHMGLPEYGDFLDLAAAYEGVHLDTTMAFTPYVESMHPFPAAERARLRDLGDRIVWGSDFPNIPYPYLDGLDAVIGLDLGDDWLRAVLHDNGARLLRLS</sequence>
<protein>
    <submittedName>
        <fullName evidence="3">Amidohydrolase family protein</fullName>
    </submittedName>
</protein>
<dbReference type="InterPro" id="IPR006680">
    <property type="entry name" value="Amidohydro-rel"/>
</dbReference>
<dbReference type="Pfam" id="PF04909">
    <property type="entry name" value="Amidohydro_2"/>
    <property type="match status" value="1"/>
</dbReference>
<dbReference type="RefSeq" id="WP_344002961.1">
    <property type="nucleotide sequence ID" value="NZ_BAAAMY010000001.1"/>
</dbReference>
<dbReference type="InterPro" id="IPR032465">
    <property type="entry name" value="ACMSD"/>
</dbReference>
<proteinExistence type="predicted"/>
<evidence type="ECO:0000313" key="4">
    <source>
        <dbReference type="Proteomes" id="UP001501612"/>
    </source>
</evidence>
<evidence type="ECO:0000256" key="1">
    <source>
        <dbReference type="ARBA" id="ARBA00023239"/>
    </source>
</evidence>
<dbReference type="SUPFAM" id="SSF51556">
    <property type="entry name" value="Metallo-dependent hydrolases"/>
    <property type="match status" value="1"/>
</dbReference>
<dbReference type="EMBL" id="BAAAMY010000001">
    <property type="protein sequence ID" value="GAA1906442.1"/>
    <property type="molecule type" value="Genomic_DNA"/>
</dbReference>
<keyword evidence="1" id="KW-0456">Lyase</keyword>
<dbReference type="Gene3D" id="3.20.20.140">
    <property type="entry name" value="Metal-dependent hydrolases"/>
    <property type="match status" value="1"/>
</dbReference>
<comment type="caution">
    <text evidence="3">The sequence shown here is derived from an EMBL/GenBank/DDBJ whole genome shotgun (WGS) entry which is preliminary data.</text>
</comment>
<reference evidence="3 4" key="1">
    <citation type="journal article" date="2019" name="Int. J. Syst. Evol. Microbiol.">
        <title>The Global Catalogue of Microorganisms (GCM) 10K type strain sequencing project: providing services to taxonomists for standard genome sequencing and annotation.</title>
        <authorList>
            <consortium name="The Broad Institute Genomics Platform"/>
            <consortium name="The Broad Institute Genome Sequencing Center for Infectious Disease"/>
            <person name="Wu L."/>
            <person name="Ma J."/>
        </authorList>
    </citation>
    <scope>NUCLEOTIDE SEQUENCE [LARGE SCALE GENOMIC DNA]</scope>
    <source>
        <strain evidence="3 4">JCM 14046</strain>
    </source>
</reference>